<evidence type="ECO:0000256" key="1">
    <source>
        <dbReference type="SAM" id="Phobius"/>
    </source>
</evidence>
<accession>A0AAN6MY28</accession>
<sequence length="55" mass="5910">NDLKAIARALRCARKVVVVMGAGISTAAGILVHYQFKDGLYAKGDIFYVATLKDP</sequence>
<keyword evidence="1" id="KW-1133">Transmembrane helix</keyword>
<keyword evidence="1" id="KW-0812">Transmembrane</keyword>
<keyword evidence="1" id="KW-0472">Membrane</keyword>
<evidence type="ECO:0008006" key="4">
    <source>
        <dbReference type="Google" id="ProtNLM"/>
    </source>
</evidence>
<organism evidence="2 3">
    <name type="scientific">Diplogelasinospora grovesii</name>
    <dbReference type="NCBI Taxonomy" id="303347"/>
    <lineage>
        <taxon>Eukaryota</taxon>
        <taxon>Fungi</taxon>
        <taxon>Dikarya</taxon>
        <taxon>Ascomycota</taxon>
        <taxon>Pezizomycotina</taxon>
        <taxon>Sordariomycetes</taxon>
        <taxon>Sordariomycetidae</taxon>
        <taxon>Sordariales</taxon>
        <taxon>Diplogelasinosporaceae</taxon>
        <taxon>Diplogelasinospora</taxon>
    </lineage>
</organism>
<evidence type="ECO:0000313" key="2">
    <source>
        <dbReference type="EMBL" id="KAK3935469.1"/>
    </source>
</evidence>
<dbReference type="EMBL" id="MU853922">
    <property type="protein sequence ID" value="KAK3935469.1"/>
    <property type="molecule type" value="Genomic_DNA"/>
</dbReference>
<dbReference type="Gene3D" id="3.40.50.1220">
    <property type="entry name" value="TPP-binding domain"/>
    <property type="match status" value="1"/>
</dbReference>
<evidence type="ECO:0000313" key="3">
    <source>
        <dbReference type="Proteomes" id="UP001303473"/>
    </source>
</evidence>
<gene>
    <name evidence="2" type="ORF">QBC46DRAFT_271668</name>
</gene>
<name>A0AAN6MY28_9PEZI</name>
<dbReference type="AlphaFoldDB" id="A0AAN6MY28"/>
<dbReference type="InterPro" id="IPR029035">
    <property type="entry name" value="DHS-like_NAD/FAD-binding_dom"/>
</dbReference>
<protein>
    <recommendedName>
        <fullName evidence="4">Deacetylase sirtuin-type domain-containing protein</fullName>
    </recommendedName>
</protein>
<reference evidence="3" key="1">
    <citation type="journal article" date="2023" name="Mol. Phylogenet. Evol.">
        <title>Genome-scale phylogeny and comparative genomics of the fungal order Sordariales.</title>
        <authorList>
            <person name="Hensen N."/>
            <person name="Bonometti L."/>
            <person name="Westerberg I."/>
            <person name="Brannstrom I.O."/>
            <person name="Guillou S."/>
            <person name="Cros-Aarteil S."/>
            <person name="Calhoun S."/>
            <person name="Haridas S."/>
            <person name="Kuo A."/>
            <person name="Mondo S."/>
            <person name="Pangilinan J."/>
            <person name="Riley R."/>
            <person name="LaButti K."/>
            <person name="Andreopoulos B."/>
            <person name="Lipzen A."/>
            <person name="Chen C."/>
            <person name="Yan M."/>
            <person name="Daum C."/>
            <person name="Ng V."/>
            <person name="Clum A."/>
            <person name="Steindorff A."/>
            <person name="Ohm R.A."/>
            <person name="Martin F."/>
            <person name="Silar P."/>
            <person name="Natvig D.O."/>
            <person name="Lalanne C."/>
            <person name="Gautier V."/>
            <person name="Ament-Velasquez S.L."/>
            <person name="Kruys A."/>
            <person name="Hutchinson M.I."/>
            <person name="Powell A.J."/>
            <person name="Barry K."/>
            <person name="Miller A.N."/>
            <person name="Grigoriev I.V."/>
            <person name="Debuchy R."/>
            <person name="Gladieux P."/>
            <person name="Hiltunen Thoren M."/>
            <person name="Johannesson H."/>
        </authorList>
    </citation>
    <scope>NUCLEOTIDE SEQUENCE [LARGE SCALE GENOMIC DNA]</scope>
    <source>
        <strain evidence="3">CBS 340.73</strain>
    </source>
</reference>
<keyword evidence="3" id="KW-1185">Reference proteome</keyword>
<dbReference type="SUPFAM" id="SSF52467">
    <property type="entry name" value="DHS-like NAD/FAD-binding domain"/>
    <property type="match status" value="1"/>
</dbReference>
<feature type="non-terminal residue" evidence="2">
    <location>
        <position position="1"/>
    </location>
</feature>
<comment type="caution">
    <text evidence="2">The sequence shown here is derived from an EMBL/GenBank/DDBJ whole genome shotgun (WGS) entry which is preliminary data.</text>
</comment>
<feature type="transmembrane region" description="Helical" evidence="1">
    <location>
        <begin position="16"/>
        <end position="36"/>
    </location>
</feature>
<dbReference type="Proteomes" id="UP001303473">
    <property type="component" value="Unassembled WGS sequence"/>
</dbReference>
<proteinExistence type="predicted"/>